<keyword evidence="2" id="KW-0472">Membrane</keyword>
<dbReference type="InterPro" id="IPR050445">
    <property type="entry name" value="Bact_polysacc_biosynth/exp"/>
</dbReference>
<keyword evidence="2" id="KW-0812">Transmembrane</keyword>
<feature type="transmembrane region" description="Helical" evidence="2">
    <location>
        <begin position="24"/>
        <end position="42"/>
    </location>
</feature>
<dbReference type="EMBL" id="SISG01000001">
    <property type="protein sequence ID" value="TBN57988.1"/>
    <property type="molecule type" value="Genomic_DNA"/>
</dbReference>
<dbReference type="RefSeq" id="WP_130982097.1">
    <property type="nucleotide sequence ID" value="NZ_SISG01000001.1"/>
</dbReference>
<evidence type="ECO:0000256" key="1">
    <source>
        <dbReference type="SAM" id="MobiDB-lite"/>
    </source>
</evidence>
<protein>
    <recommendedName>
        <fullName evidence="5">Polysaccharide chain length determinant N-terminal domain-containing protein</fullName>
    </recommendedName>
</protein>
<evidence type="ECO:0000256" key="2">
    <source>
        <dbReference type="SAM" id="Phobius"/>
    </source>
</evidence>
<evidence type="ECO:0000313" key="3">
    <source>
        <dbReference type="EMBL" id="TBN57988.1"/>
    </source>
</evidence>
<evidence type="ECO:0000313" key="4">
    <source>
        <dbReference type="Proteomes" id="UP000294194"/>
    </source>
</evidence>
<name>A0A4Q9GWL3_9MICO</name>
<keyword evidence="2" id="KW-1133">Transmembrane helix</keyword>
<feature type="compositionally biased region" description="Pro residues" evidence="1">
    <location>
        <begin position="455"/>
        <end position="464"/>
    </location>
</feature>
<dbReference type="Proteomes" id="UP000294194">
    <property type="component" value="Unassembled WGS sequence"/>
</dbReference>
<gene>
    <name evidence="3" type="ORF">EYE40_11605</name>
</gene>
<evidence type="ECO:0008006" key="5">
    <source>
        <dbReference type="Google" id="ProtNLM"/>
    </source>
</evidence>
<sequence>MPAATDPGFGVEYYGETLRRHWKLIATAAIVGLLLAALFLVVRPSRTTATADVALAVVSTNPFDATKQPSDPFDATTETQLVMSYPVALAASEAVGSAISPKTIRAGLEVDAVTDAGIVHISYNGTSAEQARRVADVTALAYIDYRAAQARARLASVVAGVDDRREVVLDGLSQIDPETGNWAKRATRIGLLQELEDLSTQRATFSQVDTTGGVVISTAADNDVSLSPNPIIVVAAGLLAGGVIGVILAFSLRAGSRRWGSASDVQRSTHAPVLGRLESTEAIAPETGESLEVLLGVRERILSRLRPGAHVIVVVDHSADGAGGDVPVNLALVLAQSGRSVDLVLPGSELTGAAHLDPRLAATFPASDSDAIAVHVRDRLGAATGDHLLVLGLPAGSPPSTVLAGLRLADGAVLVGTLGVTTAADATRLREAAAEFGAEILGTVLVPQGRVLTPPAVPAAPAPRPAAAKRTPAKRTPRPKAPTAS</sequence>
<feature type="transmembrane region" description="Helical" evidence="2">
    <location>
        <begin position="231"/>
        <end position="252"/>
    </location>
</feature>
<comment type="caution">
    <text evidence="3">The sequence shown here is derived from an EMBL/GenBank/DDBJ whole genome shotgun (WGS) entry which is preliminary data.</text>
</comment>
<reference evidence="4" key="1">
    <citation type="submission" date="2019-02" db="EMBL/GenBank/DDBJ databases">
        <title>Glaciihabitans arcticus sp. nov., a psychrotolerant bacterium isolated from polar soil.</title>
        <authorList>
            <person name="Dahal R.H."/>
        </authorList>
    </citation>
    <scope>NUCLEOTIDE SEQUENCE [LARGE SCALE GENOMIC DNA]</scope>
    <source>
        <strain evidence="4">RP-3-7</strain>
    </source>
</reference>
<organism evidence="3 4">
    <name type="scientific">Glaciihabitans arcticus</name>
    <dbReference type="NCBI Taxonomy" id="2668039"/>
    <lineage>
        <taxon>Bacteria</taxon>
        <taxon>Bacillati</taxon>
        <taxon>Actinomycetota</taxon>
        <taxon>Actinomycetes</taxon>
        <taxon>Micrococcales</taxon>
        <taxon>Microbacteriaceae</taxon>
        <taxon>Glaciihabitans</taxon>
    </lineage>
</organism>
<proteinExistence type="predicted"/>
<accession>A0A4Q9GWL3</accession>
<dbReference type="PANTHER" id="PTHR32309:SF31">
    <property type="entry name" value="CAPSULAR EXOPOLYSACCHARIDE FAMILY"/>
    <property type="match status" value="1"/>
</dbReference>
<feature type="region of interest" description="Disordered" evidence="1">
    <location>
        <begin position="455"/>
        <end position="485"/>
    </location>
</feature>
<keyword evidence="4" id="KW-1185">Reference proteome</keyword>
<dbReference type="AlphaFoldDB" id="A0A4Q9GWL3"/>
<dbReference type="PANTHER" id="PTHR32309">
    <property type="entry name" value="TYROSINE-PROTEIN KINASE"/>
    <property type="match status" value="1"/>
</dbReference>